<keyword evidence="2" id="KW-1185">Reference proteome</keyword>
<reference evidence="2" key="1">
    <citation type="submission" date="2016-08" db="EMBL/GenBank/DDBJ databases">
        <authorList>
            <person name="Merda D."/>
            <person name="Briand M."/>
            <person name="Taghouti G."/>
            <person name="Carrere S."/>
            <person name="Gouzy J."/>
            <person name="Portier P."/>
            <person name="Jacques M.-A."/>
            <person name="Fischer-Le Saux M."/>
        </authorList>
    </citation>
    <scope>NUCLEOTIDE SEQUENCE [LARGE SCALE GENOMIC DNA]</scope>
    <source>
        <strain evidence="2">CFBP4643</strain>
    </source>
</reference>
<name>A0A2S7D5U4_9XANT</name>
<proteinExistence type="predicted"/>
<dbReference type="AlphaFoldDB" id="A0A2S7D5U4"/>
<comment type="caution">
    <text evidence="1">The sequence shown here is derived from an EMBL/GenBank/DDBJ whole genome shotgun (WGS) entry which is preliminary data.</text>
</comment>
<dbReference type="EMBL" id="MDEI01000004">
    <property type="protein sequence ID" value="PPU69192.1"/>
    <property type="molecule type" value="Genomic_DNA"/>
</dbReference>
<gene>
    <name evidence="1" type="ORF">XpiCFBP4643_06600</name>
</gene>
<dbReference type="RefSeq" id="WP_046964915.1">
    <property type="nucleotide sequence ID" value="NZ_MDEI01000004.1"/>
</dbReference>
<protein>
    <submittedName>
        <fullName evidence="1">Uncharacterized protein</fullName>
    </submittedName>
</protein>
<organism evidence="1 2">
    <name type="scientific">Xanthomonas pisi</name>
    <dbReference type="NCBI Taxonomy" id="56457"/>
    <lineage>
        <taxon>Bacteria</taxon>
        <taxon>Pseudomonadati</taxon>
        <taxon>Pseudomonadota</taxon>
        <taxon>Gammaproteobacteria</taxon>
        <taxon>Lysobacterales</taxon>
        <taxon>Lysobacteraceae</taxon>
        <taxon>Xanthomonas</taxon>
    </lineage>
</organism>
<evidence type="ECO:0000313" key="1">
    <source>
        <dbReference type="EMBL" id="PPU69192.1"/>
    </source>
</evidence>
<sequence>MFVGIDLTHLPHRNLGAAVSRALTLLGFNEFDHVVVGNHDAAYLNDLDIAIGRNQLASHLELTGDGCLWTGLEAYLKERPIGEFTIHNRFRQFHFATPLSGMCAGSTFVKTDVFIGEIGWMKALVSGAPSDSKYKAVYRNMLLMSVFLEVCWPAGDGDGDEFFRYALNYRDGLSARRFRRVHASQQDGRPKRMMIQEARVTSDPNDIPLILFDGEGDWRDIDSFEKLHHLLQGSRFRYGSFLPAIFQNFRASLQKSNMRLPDIAELDYSVRQSDSA</sequence>
<evidence type="ECO:0000313" key="2">
    <source>
        <dbReference type="Proteomes" id="UP000238191"/>
    </source>
</evidence>
<dbReference type="Proteomes" id="UP000238191">
    <property type="component" value="Unassembled WGS sequence"/>
</dbReference>
<accession>A0A2S7D5U4</accession>